<organism evidence="2 3">
    <name type="scientific">Armillaria luteobubalina</name>
    <dbReference type="NCBI Taxonomy" id="153913"/>
    <lineage>
        <taxon>Eukaryota</taxon>
        <taxon>Fungi</taxon>
        <taxon>Dikarya</taxon>
        <taxon>Basidiomycota</taxon>
        <taxon>Agaricomycotina</taxon>
        <taxon>Agaricomycetes</taxon>
        <taxon>Agaricomycetidae</taxon>
        <taxon>Agaricales</taxon>
        <taxon>Marasmiineae</taxon>
        <taxon>Physalacriaceae</taxon>
        <taxon>Armillaria</taxon>
    </lineage>
</organism>
<name>A0AA39PMZ4_9AGAR</name>
<dbReference type="Proteomes" id="UP001175228">
    <property type="component" value="Unassembled WGS sequence"/>
</dbReference>
<gene>
    <name evidence="2" type="ORF">EDD18DRAFT_665707</name>
</gene>
<keyword evidence="1" id="KW-0472">Membrane</keyword>
<accession>A0AA39PMZ4</accession>
<proteinExistence type="predicted"/>
<reference evidence="2" key="1">
    <citation type="submission" date="2023-06" db="EMBL/GenBank/DDBJ databases">
        <authorList>
            <consortium name="Lawrence Berkeley National Laboratory"/>
            <person name="Ahrendt S."/>
            <person name="Sahu N."/>
            <person name="Indic B."/>
            <person name="Wong-Bajracharya J."/>
            <person name="Merenyi Z."/>
            <person name="Ke H.-M."/>
            <person name="Monk M."/>
            <person name="Kocsube S."/>
            <person name="Drula E."/>
            <person name="Lipzen A."/>
            <person name="Balint B."/>
            <person name="Henrissat B."/>
            <person name="Andreopoulos B."/>
            <person name="Martin F.M."/>
            <person name="Harder C.B."/>
            <person name="Rigling D."/>
            <person name="Ford K.L."/>
            <person name="Foster G.D."/>
            <person name="Pangilinan J."/>
            <person name="Papanicolaou A."/>
            <person name="Barry K."/>
            <person name="LaButti K."/>
            <person name="Viragh M."/>
            <person name="Koriabine M."/>
            <person name="Yan M."/>
            <person name="Riley R."/>
            <person name="Champramary S."/>
            <person name="Plett K.L."/>
            <person name="Tsai I.J."/>
            <person name="Slot J."/>
            <person name="Sipos G."/>
            <person name="Plett J."/>
            <person name="Nagy L.G."/>
            <person name="Grigoriev I.V."/>
        </authorList>
    </citation>
    <scope>NUCLEOTIDE SEQUENCE</scope>
    <source>
        <strain evidence="2">HWK02</strain>
    </source>
</reference>
<sequence>MTKCTMITMVMVTATIVIMAAMAGREDRARRKQSMRCHWLLRHHLIYHHDFSATARASLPLLAFCVLLGQLLLLRAGPI</sequence>
<evidence type="ECO:0000313" key="2">
    <source>
        <dbReference type="EMBL" id="KAK0486830.1"/>
    </source>
</evidence>
<feature type="transmembrane region" description="Helical" evidence="1">
    <location>
        <begin position="45"/>
        <end position="73"/>
    </location>
</feature>
<dbReference type="EMBL" id="JAUEPU010000045">
    <property type="protein sequence ID" value="KAK0486830.1"/>
    <property type="molecule type" value="Genomic_DNA"/>
</dbReference>
<evidence type="ECO:0000256" key="1">
    <source>
        <dbReference type="SAM" id="Phobius"/>
    </source>
</evidence>
<feature type="transmembrane region" description="Helical" evidence="1">
    <location>
        <begin position="6"/>
        <end position="24"/>
    </location>
</feature>
<comment type="caution">
    <text evidence="2">The sequence shown here is derived from an EMBL/GenBank/DDBJ whole genome shotgun (WGS) entry which is preliminary data.</text>
</comment>
<dbReference type="AlphaFoldDB" id="A0AA39PMZ4"/>
<keyword evidence="1" id="KW-1133">Transmembrane helix</keyword>
<keyword evidence="3" id="KW-1185">Reference proteome</keyword>
<keyword evidence="1" id="KW-0812">Transmembrane</keyword>
<protein>
    <submittedName>
        <fullName evidence="2">Uncharacterized protein</fullName>
    </submittedName>
</protein>
<evidence type="ECO:0000313" key="3">
    <source>
        <dbReference type="Proteomes" id="UP001175228"/>
    </source>
</evidence>